<evidence type="ECO:0000313" key="1">
    <source>
        <dbReference type="EMBL" id="GAI82679.1"/>
    </source>
</evidence>
<dbReference type="AlphaFoldDB" id="X1TRK6"/>
<reference evidence="1" key="1">
    <citation type="journal article" date="2014" name="Front. Microbiol.">
        <title>High frequency of phylogenetically diverse reductive dehalogenase-homologous genes in deep subseafloor sedimentary metagenomes.</title>
        <authorList>
            <person name="Kawai M."/>
            <person name="Futagami T."/>
            <person name="Toyoda A."/>
            <person name="Takaki Y."/>
            <person name="Nishi S."/>
            <person name="Hori S."/>
            <person name="Arai W."/>
            <person name="Tsubouchi T."/>
            <person name="Morono Y."/>
            <person name="Uchiyama I."/>
            <person name="Ito T."/>
            <person name="Fujiyama A."/>
            <person name="Inagaki F."/>
            <person name="Takami H."/>
        </authorList>
    </citation>
    <scope>NUCLEOTIDE SEQUENCE</scope>
    <source>
        <strain evidence="1">Expedition CK06-06</strain>
    </source>
</reference>
<comment type="caution">
    <text evidence="1">The sequence shown here is derived from an EMBL/GenBank/DDBJ whole genome shotgun (WGS) entry which is preliminary data.</text>
</comment>
<dbReference type="EMBL" id="BARW01006931">
    <property type="protein sequence ID" value="GAI82679.1"/>
    <property type="molecule type" value="Genomic_DNA"/>
</dbReference>
<accession>X1TRK6</accession>
<proteinExistence type="predicted"/>
<protein>
    <submittedName>
        <fullName evidence="1">Uncharacterized protein</fullName>
    </submittedName>
</protein>
<organism evidence="1">
    <name type="scientific">marine sediment metagenome</name>
    <dbReference type="NCBI Taxonomy" id="412755"/>
    <lineage>
        <taxon>unclassified sequences</taxon>
        <taxon>metagenomes</taxon>
        <taxon>ecological metagenomes</taxon>
    </lineage>
</organism>
<name>X1TRK6_9ZZZZ</name>
<sequence length="230" mass="26218">QPKEVTGRRKKHPSCLEVISRGVDEQQRDPAALALARHYLVQAYEPGEVLWLLQEWDKKNKPPLSDIFSLEAKTRSAEEYHGYFCSLIKNKPTVSTFCVGDLKCDWLKKLEEISKPSAKEKPERSDEFNALAIEKLLESCSFMRHCQDEAAALAEPHWWSMCDIFSFFGEPGRQKAHELSSPHPKYTEEGTNKKLEYVKEAKDKAIGPHTCTHIEKNLGFPCPGDCLAKK</sequence>
<gene>
    <name evidence="1" type="ORF">S12H4_14540</name>
</gene>
<feature type="non-terminal residue" evidence="1">
    <location>
        <position position="1"/>
    </location>
</feature>